<dbReference type="Proteomes" id="UP000642819">
    <property type="component" value="Unassembled WGS sequence"/>
</dbReference>
<comment type="subunit">
    <text evidence="2">Homodimer.</text>
</comment>
<dbReference type="InterPro" id="IPR013785">
    <property type="entry name" value="Aldolase_TIM"/>
</dbReference>
<dbReference type="Pfam" id="PF00121">
    <property type="entry name" value="TIM"/>
    <property type="match status" value="1"/>
</dbReference>
<reference evidence="4" key="1">
    <citation type="journal article" date="2019" name="Int. J. Syst. Evol. Microbiol.">
        <title>The Global Catalogue of Microorganisms (GCM) 10K type strain sequencing project: providing services to taxonomists for standard genome sequencing and annotation.</title>
        <authorList>
            <consortium name="The Broad Institute Genomics Platform"/>
            <consortium name="The Broad Institute Genome Sequencing Center for Infectious Disease"/>
            <person name="Wu L."/>
            <person name="Ma J."/>
        </authorList>
    </citation>
    <scope>NUCLEOTIDE SEQUENCE [LARGE SCALE GENOMIC DNA]</scope>
    <source>
        <strain evidence="4">KCTC 19466</strain>
    </source>
</reference>
<keyword evidence="1 2" id="KW-0413">Isomerase</keyword>
<sequence>MATIDRPDAVYVGVSTKMYLGYERSLAWLEGLRRELLARGEGTPRTTADGAPGTTASGGMDAIPFAAPSYPVLESAARILDGTGCRLAAQNCAVGDGAATGEVSAGMLAELGVRIVEIGHAERRADFGEDDAVVAAKVRSATAAGLTPLLCVGELRRGGPGEAAADCLRQIAAALGTGTEAGTDPASVLFAYEPVWAIGATEPASPAHVNAVLALVRERLTVPGRPVTLIYGGSAGPGLLPRLPEADGLFLGRFAHDPANFGAVLDEARARRPRLETT</sequence>
<dbReference type="SUPFAM" id="SSF51351">
    <property type="entry name" value="Triosephosphate isomerase (TIM)"/>
    <property type="match status" value="1"/>
</dbReference>
<comment type="pathway">
    <text evidence="2">Carbohydrate biosynthesis; gluconeogenesis.</text>
</comment>
<keyword evidence="2" id="KW-0963">Cytoplasm</keyword>
<name>A0ABQ3GA15_9MICC</name>
<dbReference type="PROSITE" id="PS51440">
    <property type="entry name" value="TIM_2"/>
    <property type="match status" value="1"/>
</dbReference>
<evidence type="ECO:0000256" key="1">
    <source>
        <dbReference type="ARBA" id="ARBA00023235"/>
    </source>
</evidence>
<evidence type="ECO:0000256" key="2">
    <source>
        <dbReference type="RuleBase" id="RU363013"/>
    </source>
</evidence>
<proteinExistence type="inferred from homology"/>
<dbReference type="RefSeq" id="WP_308425362.1">
    <property type="nucleotide sequence ID" value="NZ_BMXK01000001.1"/>
</dbReference>
<accession>A0ABQ3GA15</accession>
<organism evidence="3 4">
    <name type="scientific">Zhihengliuella salsuginis</name>
    <dbReference type="NCBI Taxonomy" id="578222"/>
    <lineage>
        <taxon>Bacteria</taxon>
        <taxon>Bacillati</taxon>
        <taxon>Actinomycetota</taxon>
        <taxon>Actinomycetes</taxon>
        <taxon>Micrococcales</taxon>
        <taxon>Micrococcaceae</taxon>
        <taxon>Zhihengliuella</taxon>
    </lineage>
</organism>
<keyword evidence="4" id="KW-1185">Reference proteome</keyword>
<comment type="caution">
    <text evidence="3">The sequence shown here is derived from an EMBL/GenBank/DDBJ whole genome shotgun (WGS) entry which is preliminary data.</text>
</comment>
<dbReference type="InterPro" id="IPR000652">
    <property type="entry name" value="Triosephosphate_isomerase"/>
</dbReference>
<dbReference type="EMBL" id="BMXK01000001">
    <property type="protein sequence ID" value="GHC99126.1"/>
    <property type="molecule type" value="Genomic_DNA"/>
</dbReference>
<dbReference type="InterPro" id="IPR035990">
    <property type="entry name" value="TIM_sf"/>
</dbReference>
<dbReference type="PANTHER" id="PTHR21139:SF2">
    <property type="entry name" value="TRIOSEPHOSPHATE ISOMERASE"/>
    <property type="match status" value="1"/>
</dbReference>
<comment type="similarity">
    <text evidence="2">Belongs to the triosephosphate isomerase family.</text>
</comment>
<comment type="catalytic activity">
    <reaction evidence="2">
        <text>D-glyceraldehyde 3-phosphate = dihydroxyacetone phosphate</text>
        <dbReference type="Rhea" id="RHEA:18585"/>
        <dbReference type="ChEBI" id="CHEBI:57642"/>
        <dbReference type="ChEBI" id="CHEBI:59776"/>
        <dbReference type="EC" id="5.3.1.1"/>
    </reaction>
</comment>
<comment type="pathway">
    <text evidence="2">Carbohydrate degradation; glycolysis; D-glyceraldehyde 3-phosphate from glycerone phosphate: step 1/1.</text>
</comment>
<gene>
    <name evidence="3" type="ORF">GCM10008096_00950</name>
</gene>
<dbReference type="PANTHER" id="PTHR21139">
    <property type="entry name" value="TRIOSEPHOSPHATE ISOMERASE"/>
    <property type="match status" value="1"/>
</dbReference>
<evidence type="ECO:0000313" key="3">
    <source>
        <dbReference type="EMBL" id="GHC99126.1"/>
    </source>
</evidence>
<keyword evidence="2" id="KW-0312">Gluconeogenesis</keyword>
<dbReference type="EC" id="5.3.1.1" evidence="2"/>
<dbReference type="CDD" id="cd00311">
    <property type="entry name" value="TIM"/>
    <property type="match status" value="1"/>
</dbReference>
<keyword evidence="2" id="KW-0324">Glycolysis</keyword>
<dbReference type="GO" id="GO:0016853">
    <property type="term" value="F:isomerase activity"/>
    <property type="evidence" value="ECO:0007669"/>
    <property type="project" value="UniProtKB-KW"/>
</dbReference>
<comment type="subcellular location">
    <subcellularLocation>
        <location evidence="2">Cytoplasm</location>
    </subcellularLocation>
</comment>
<dbReference type="Gene3D" id="3.20.20.70">
    <property type="entry name" value="Aldolase class I"/>
    <property type="match status" value="1"/>
</dbReference>
<protein>
    <recommendedName>
        <fullName evidence="2">Triosephosphate isomerase</fullName>
        <ecNumber evidence="2">5.3.1.1</ecNumber>
    </recommendedName>
</protein>
<evidence type="ECO:0000313" key="4">
    <source>
        <dbReference type="Proteomes" id="UP000642819"/>
    </source>
</evidence>